<keyword evidence="3" id="KW-1185">Reference proteome</keyword>
<dbReference type="Pfam" id="PF03819">
    <property type="entry name" value="MazG"/>
    <property type="match status" value="1"/>
</dbReference>
<dbReference type="Gene3D" id="1.10.287.1080">
    <property type="entry name" value="MazG-like"/>
    <property type="match status" value="1"/>
</dbReference>
<dbReference type="OrthoDB" id="5953925at2"/>
<evidence type="ECO:0000313" key="2">
    <source>
        <dbReference type="EMBL" id="TWB76156.1"/>
    </source>
</evidence>
<dbReference type="SUPFAM" id="SSF101386">
    <property type="entry name" value="all-alpha NTP pyrophosphatases"/>
    <property type="match status" value="1"/>
</dbReference>
<name>A0A560JYX5_9BRAD</name>
<dbReference type="InterPro" id="IPR004518">
    <property type="entry name" value="MazG-like_dom"/>
</dbReference>
<dbReference type="Proteomes" id="UP000315914">
    <property type="component" value="Unassembled WGS sequence"/>
</dbReference>
<dbReference type="AlphaFoldDB" id="A0A560JYX5"/>
<protein>
    <submittedName>
        <fullName evidence="2">MazG-like nucleotide pyrophosphohydrolase family protein</fullName>
    </submittedName>
</protein>
<keyword evidence="2" id="KW-0378">Hydrolase</keyword>
<accession>A0A560JYX5</accession>
<evidence type="ECO:0000259" key="1">
    <source>
        <dbReference type="Pfam" id="PF03819"/>
    </source>
</evidence>
<dbReference type="RefSeq" id="WP_161495377.1">
    <property type="nucleotide sequence ID" value="NZ_LWIG01000007.1"/>
</dbReference>
<proteinExistence type="predicted"/>
<dbReference type="EMBL" id="VITW01000004">
    <property type="protein sequence ID" value="TWB76156.1"/>
    <property type="molecule type" value="Genomic_DNA"/>
</dbReference>
<evidence type="ECO:0000313" key="3">
    <source>
        <dbReference type="Proteomes" id="UP000315914"/>
    </source>
</evidence>
<comment type="caution">
    <text evidence="2">The sequence shown here is derived from an EMBL/GenBank/DDBJ whole genome shotgun (WGS) entry which is preliminary data.</text>
</comment>
<organism evidence="2 3">
    <name type="scientific">Bradyrhizobium sacchari</name>
    <dbReference type="NCBI Taxonomy" id="1399419"/>
    <lineage>
        <taxon>Bacteria</taxon>
        <taxon>Pseudomonadati</taxon>
        <taxon>Pseudomonadota</taxon>
        <taxon>Alphaproteobacteria</taxon>
        <taxon>Hyphomicrobiales</taxon>
        <taxon>Nitrobacteraceae</taxon>
        <taxon>Bradyrhizobium</taxon>
    </lineage>
</organism>
<reference evidence="2 3" key="1">
    <citation type="submission" date="2019-06" db="EMBL/GenBank/DDBJ databases">
        <title>Genomic Encyclopedia of Type Strains, Phase IV (KMG-V): Genome sequencing to study the core and pangenomes of soil and plant-associated prokaryotes.</title>
        <authorList>
            <person name="Whitman W."/>
        </authorList>
    </citation>
    <scope>NUCLEOTIDE SEQUENCE [LARGE SCALE GENOMIC DNA]</scope>
    <source>
        <strain evidence="2 3">BR 10556</strain>
    </source>
</reference>
<sequence length="121" mass="13803">MNIENYDHFVRTTTQFARKPREEMRSIALYGLVGEIGSVVAAIKKKILAEGGEEARWDQPNDEIKEELGDSLWYCYSISQSSSVTSRDRQRTRPRDCARCIAFPFAQLRIKRLPPSGAHQG</sequence>
<gene>
    <name evidence="2" type="ORF">FBZ95_104337</name>
</gene>
<dbReference type="GO" id="GO:0016787">
    <property type="term" value="F:hydrolase activity"/>
    <property type="evidence" value="ECO:0007669"/>
    <property type="project" value="UniProtKB-KW"/>
</dbReference>
<feature type="domain" description="NTP pyrophosphohydrolase MazG-like" evidence="1">
    <location>
        <begin position="30"/>
        <end position="81"/>
    </location>
</feature>